<accession>A0A8B9MQP5</accession>
<dbReference type="Pfam" id="PF00166">
    <property type="entry name" value="Cpn10"/>
    <property type="match status" value="1"/>
</dbReference>
<dbReference type="Gene3D" id="2.30.33.40">
    <property type="entry name" value="GroES chaperonin"/>
    <property type="match status" value="1"/>
</dbReference>
<dbReference type="PANTHER" id="PTHR10772">
    <property type="entry name" value="10 KDA HEAT SHOCK PROTEIN"/>
    <property type="match status" value="1"/>
</dbReference>
<protein>
    <recommendedName>
        <fullName evidence="2">10 kDa heat shock protein, mitochondrial</fullName>
    </recommendedName>
    <alternativeName>
        <fullName evidence="4">10 kDa chaperonin</fullName>
    </alternativeName>
    <alternativeName>
        <fullName evidence="5">Chaperonin 10</fullName>
    </alternativeName>
</protein>
<dbReference type="PANTHER" id="PTHR10772:SF0">
    <property type="entry name" value="10 KDA HEAT SHOCK PROTEIN, MITOCHONDRIAL"/>
    <property type="match status" value="1"/>
</dbReference>
<feature type="region of interest" description="Disordered" evidence="9">
    <location>
        <begin position="19"/>
        <end position="190"/>
    </location>
</feature>
<dbReference type="InterPro" id="IPR037124">
    <property type="entry name" value="Chaperonin_GroES_sf"/>
</dbReference>
<dbReference type="CDD" id="cd00320">
    <property type="entry name" value="cpn10"/>
    <property type="match status" value="1"/>
</dbReference>
<evidence type="ECO:0000313" key="11">
    <source>
        <dbReference type="Proteomes" id="UP000694541"/>
    </source>
</evidence>
<evidence type="ECO:0000256" key="6">
    <source>
        <dbReference type="ARBA" id="ARBA00046093"/>
    </source>
</evidence>
<evidence type="ECO:0000256" key="8">
    <source>
        <dbReference type="RuleBase" id="RU003479"/>
    </source>
</evidence>
<dbReference type="InterPro" id="IPR020818">
    <property type="entry name" value="Chaperonin_GroES"/>
</dbReference>
<dbReference type="AlphaFoldDB" id="A0A8B9MQP5"/>
<dbReference type="InterPro" id="IPR011032">
    <property type="entry name" value="GroES-like_sf"/>
</dbReference>
<evidence type="ECO:0000256" key="3">
    <source>
        <dbReference type="ARBA" id="ARBA00023186"/>
    </source>
</evidence>
<feature type="compositionally biased region" description="Basic and acidic residues" evidence="9">
    <location>
        <begin position="139"/>
        <end position="151"/>
    </location>
</feature>
<dbReference type="FunFam" id="2.30.33.40:FF:000002">
    <property type="entry name" value="10 kDa chaperonin, mitochondrial"/>
    <property type="match status" value="1"/>
</dbReference>
<evidence type="ECO:0000256" key="4">
    <source>
        <dbReference type="ARBA" id="ARBA00029976"/>
    </source>
</evidence>
<keyword evidence="11" id="KW-1185">Reference proteome</keyword>
<feature type="compositionally biased region" description="Pro residues" evidence="9">
    <location>
        <begin position="78"/>
        <end position="99"/>
    </location>
</feature>
<evidence type="ECO:0000313" key="10">
    <source>
        <dbReference type="Ensembl" id="ENSANIP00000012677.1"/>
    </source>
</evidence>
<dbReference type="GO" id="GO:0005524">
    <property type="term" value="F:ATP binding"/>
    <property type="evidence" value="ECO:0007669"/>
    <property type="project" value="InterPro"/>
</dbReference>
<comment type="similarity">
    <text evidence="1 8">Belongs to the GroES chaperonin family.</text>
</comment>
<dbReference type="Ensembl" id="ENSANIT00000013127.1">
    <property type="protein sequence ID" value="ENSANIP00000012677.1"/>
    <property type="gene ID" value="ENSANIG00000008611.1"/>
</dbReference>
<dbReference type="HAMAP" id="MF_00580">
    <property type="entry name" value="CH10"/>
    <property type="match status" value="1"/>
</dbReference>
<evidence type="ECO:0000256" key="2">
    <source>
        <dbReference type="ARBA" id="ARBA00018842"/>
    </source>
</evidence>
<comment type="subunit">
    <text evidence="7">Homoheptamer arranged in a ring structure. 2 heptameric Hsp10 rings interact with a Hsp60 tetradecamer in the structure of a back-to-back double heptameric ring to form the symmetrical football complex.</text>
</comment>
<comment type="function">
    <text evidence="6">Co-chaperonin implicated in mitochondrial protein import and macromolecular assembly. Together with Hsp60, facilitates the correct folding of imported proteins. May also prevent misfolding and promote the refolding and proper assembly of unfolded polypeptides generated under stress conditions in the mitochondrial matrix. The functional units of these chaperonins consist of heptameric rings of the large subunit Hsp60, which function as a back-to-back double ring. In a cyclic reaction, Hsp60 ring complexes bind one unfolded substrate protein per ring, followed by the binding of ATP and association with 2 heptameric rings of the co-chaperonin Hsp10. This leads to sequestration of the substrate protein in the inner cavity of Hsp60 where, for a certain period of time, it can fold undisturbed by other cell components. Synchronous hydrolysis of ATP in all Hsp60 subunits results in the dissociation of the chaperonin rings and the release of ADP and the folded substrate protein.</text>
</comment>
<dbReference type="GO" id="GO:0044183">
    <property type="term" value="F:protein folding chaperone"/>
    <property type="evidence" value="ECO:0007669"/>
    <property type="project" value="InterPro"/>
</dbReference>
<reference evidence="10" key="1">
    <citation type="submission" date="2025-08" db="UniProtKB">
        <authorList>
            <consortium name="Ensembl"/>
        </authorList>
    </citation>
    <scope>IDENTIFICATION</scope>
</reference>
<dbReference type="GO" id="GO:0051087">
    <property type="term" value="F:protein-folding chaperone binding"/>
    <property type="evidence" value="ECO:0007669"/>
    <property type="project" value="TreeGrafter"/>
</dbReference>
<evidence type="ECO:0000256" key="5">
    <source>
        <dbReference type="ARBA" id="ARBA00031971"/>
    </source>
</evidence>
<dbReference type="PRINTS" id="PR00297">
    <property type="entry name" value="CHAPERONIN10"/>
</dbReference>
<evidence type="ECO:0000256" key="9">
    <source>
        <dbReference type="SAM" id="MobiDB-lite"/>
    </source>
</evidence>
<evidence type="ECO:0000256" key="7">
    <source>
        <dbReference type="ARBA" id="ARBA00046576"/>
    </source>
</evidence>
<keyword evidence="3 8" id="KW-0143">Chaperone</keyword>
<evidence type="ECO:0000256" key="1">
    <source>
        <dbReference type="ARBA" id="ARBA00006975"/>
    </source>
</evidence>
<name>A0A8B9MQP5_9AVES</name>
<feature type="compositionally biased region" description="Basic and acidic residues" evidence="9">
    <location>
        <begin position="23"/>
        <end position="52"/>
    </location>
</feature>
<dbReference type="GO" id="GO:0051082">
    <property type="term" value="F:unfolded protein binding"/>
    <property type="evidence" value="ECO:0007669"/>
    <property type="project" value="TreeGrafter"/>
</dbReference>
<dbReference type="GO" id="GO:0005759">
    <property type="term" value="C:mitochondrial matrix"/>
    <property type="evidence" value="ECO:0007669"/>
    <property type="project" value="TreeGrafter"/>
</dbReference>
<dbReference type="InterPro" id="IPR018369">
    <property type="entry name" value="Chaprnonin_Cpn10_CS"/>
</dbReference>
<dbReference type="SUPFAM" id="SSF50129">
    <property type="entry name" value="GroES-like"/>
    <property type="match status" value="1"/>
</dbReference>
<dbReference type="Proteomes" id="UP000694541">
    <property type="component" value="Unplaced"/>
</dbReference>
<dbReference type="GO" id="GO:0046872">
    <property type="term" value="F:metal ion binding"/>
    <property type="evidence" value="ECO:0007669"/>
    <property type="project" value="TreeGrafter"/>
</dbReference>
<sequence length="289" mass="31001">MSRRLKRIQRKIQALCFCAATPRMKEGKKDAGSGAGEHRLPASRLAEAETRRPPQVTGRGGGRGGQVLTARSGLPHLRGPPPPPPPPAPAPPPPGPPPRPPRRDTSNSIYRAAYRGGTRRPPAAAQAPDSRLARAGRTARPDKRREPEGRGRRPAARRGAGPCRPPPPPGRPRASARTCPPAPDRRSKAGKAFRKFLPLFDRVLVERCAAETVTKGGIMIPEKAQGKVLQATVVAVGSGARGKNGEIQPVSVKVGEKVLLPEYGGTKIVLEDKDYYLFRDGDILGKYVD</sequence>
<dbReference type="SMART" id="SM00883">
    <property type="entry name" value="Cpn10"/>
    <property type="match status" value="1"/>
</dbReference>
<proteinExistence type="inferred from homology"/>
<reference evidence="10" key="2">
    <citation type="submission" date="2025-09" db="UniProtKB">
        <authorList>
            <consortium name="Ensembl"/>
        </authorList>
    </citation>
    <scope>IDENTIFICATION</scope>
</reference>
<organism evidence="10 11">
    <name type="scientific">Accipiter nisus</name>
    <name type="common">Eurasian sparrowhawk</name>
    <dbReference type="NCBI Taxonomy" id="211598"/>
    <lineage>
        <taxon>Eukaryota</taxon>
        <taxon>Metazoa</taxon>
        <taxon>Chordata</taxon>
        <taxon>Craniata</taxon>
        <taxon>Vertebrata</taxon>
        <taxon>Euteleostomi</taxon>
        <taxon>Archelosauria</taxon>
        <taxon>Archosauria</taxon>
        <taxon>Dinosauria</taxon>
        <taxon>Saurischia</taxon>
        <taxon>Theropoda</taxon>
        <taxon>Coelurosauria</taxon>
        <taxon>Aves</taxon>
        <taxon>Neognathae</taxon>
        <taxon>Neoaves</taxon>
        <taxon>Telluraves</taxon>
        <taxon>Accipitrimorphae</taxon>
        <taxon>Accipitriformes</taxon>
        <taxon>Accipitridae</taxon>
        <taxon>Accipitrinae</taxon>
        <taxon>Accipiter</taxon>
    </lineage>
</organism>
<dbReference type="PROSITE" id="PS00681">
    <property type="entry name" value="CHAPERONINS_CPN10"/>
    <property type="match status" value="1"/>
</dbReference>